<dbReference type="EMBL" id="QKWP01000116">
    <property type="protein sequence ID" value="RIB26947.1"/>
    <property type="molecule type" value="Genomic_DNA"/>
</dbReference>
<dbReference type="AlphaFoldDB" id="A0A397W021"/>
<gene>
    <name evidence="1" type="ORF">C2G38_2161909</name>
</gene>
<organism evidence="1 2">
    <name type="scientific">Gigaspora rosea</name>
    <dbReference type="NCBI Taxonomy" id="44941"/>
    <lineage>
        <taxon>Eukaryota</taxon>
        <taxon>Fungi</taxon>
        <taxon>Fungi incertae sedis</taxon>
        <taxon>Mucoromycota</taxon>
        <taxon>Glomeromycotina</taxon>
        <taxon>Glomeromycetes</taxon>
        <taxon>Diversisporales</taxon>
        <taxon>Gigasporaceae</taxon>
        <taxon>Gigaspora</taxon>
    </lineage>
</organism>
<reference evidence="1 2" key="1">
    <citation type="submission" date="2018-06" db="EMBL/GenBank/DDBJ databases">
        <title>Comparative genomics reveals the genomic features of Rhizophagus irregularis, R. cerebriforme, R. diaphanum and Gigaspora rosea, and their symbiotic lifestyle signature.</title>
        <authorList>
            <person name="Morin E."/>
            <person name="San Clemente H."/>
            <person name="Chen E.C.H."/>
            <person name="De La Providencia I."/>
            <person name="Hainaut M."/>
            <person name="Kuo A."/>
            <person name="Kohler A."/>
            <person name="Murat C."/>
            <person name="Tang N."/>
            <person name="Roy S."/>
            <person name="Loubradou J."/>
            <person name="Henrissat B."/>
            <person name="Grigoriev I.V."/>
            <person name="Corradi N."/>
            <person name="Roux C."/>
            <person name="Martin F.M."/>
        </authorList>
    </citation>
    <scope>NUCLEOTIDE SEQUENCE [LARGE SCALE GENOMIC DNA]</scope>
    <source>
        <strain evidence="1 2">DAOM 194757</strain>
    </source>
</reference>
<evidence type="ECO:0000313" key="2">
    <source>
        <dbReference type="Proteomes" id="UP000266673"/>
    </source>
</evidence>
<keyword evidence="2" id="KW-1185">Reference proteome</keyword>
<accession>A0A397W021</accession>
<evidence type="ECO:0000313" key="1">
    <source>
        <dbReference type="EMBL" id="RIB26947.1"/>
    </source>
</evidence>
<proteinExistence type="predicted"/>
<protein>
    <submittedName>
        <fullName evidence="1">Uncharacterized protein</fullName>
    </submittedName>
</protein>
<sequence length="61" mass="7232">MAEENTLNHESLYERPKDMLVPPHIKTFIQQNIDLLFWKIYAKFVNEGIDLSVHQKQYISG</sequence>
<comment type="caution">
    <text evidence="1">The sequence shown here is derived from an EMBL/GenBank/DDBJ whole genome shotgun (WGS) entry which is preliminary data.</text>
</comment>
<name>A0A397W021_9GLOM</name>
<dbReference type="Proteomes" id="UP000266673">
    <property type="component" value="Unassembled WGS sequence"/>
</dbReference>